<dbReference type="RefSeq" id="WP_167209113.1">
    <property type="nucleotide sequence ID" value="NZ_CP050063.1"/>
</dbReference>
<gene>
    <name evidence="2" type="ORF">G8759_14545</name>
</gene>
<proteinExistence type="predicted"/>
<dbReference type="Proteomes" id="UP000501802">
    <property type="component" value="Chromosome"/>
</dbReference>
<evidence type="ECO:0000313" key="2">
    <source>
        <dbReference type="EMBL" id="QIP13747.1"/>
    </source>
</evidence>
<evidence type="ECO:0000259" key="1">
    <source>
        <dbReference type="SMART" id="SM00953"/>
    </source>
</evidence>
<protein>
    <submittedName>
        <fullName evidence="2">RES family NAD+ phosphorylase</fullName>
    </submittedName>
</protein>
<sequence length="192" mass="22219">MFTVYRTVKANYIHEPLATEGARLLGGQWNPKGYPLLYTTSSPALALVESLVHKPRVKYDKLPTLYLFTLEVADDSLTTWSPDDLPAYWNEESYERSQWILQDWLTEPTTLVAAVPSVVVPMSYNYLLHPAHSAFGRIRVVHQEPFPIERRLWHQDNAKVGYNRSRKPTIDVGQRHFWAENDNWIYSPMSTG</sequence>
<dbReference type="InterPro" id="IPR014914">
    <property type="entry name" value="RES_dom"/>
</dbReference>
<dbReference type="AlphaFoldDB" id="A0A6G9AMR3"/>
<reference evidence="2 3" key="1">
    <citation type="submission" date="2020-03" db="EMBL/GenBank/DDBJ databases">
        <authorList>
            <person name="Kim M.K."/>
        </authorList>
    </citation>
    <scope>NUCLEOTIDE SEQUENCE [LARGE SCALE GENOMIC DNA]</scope>
    <source>
        <strain evidence="2 3">BT328</strain>
    </source>
</reference>
<keyword evidence="3" id="KW-1185">Reference proteome</keyword>
<name>A0A6G9AMR3_9BACT</name>
<accession>A0A6G9AMR3</accession>
<feature type="domain" description="RES" evidence="1">
    <location>
        <begin position="16"/>
        <end position="142"/>
    </location>
</feature>
<dbReference type="Pfam" id="PF08808">
    <property type="entry name" value="RES"/>
    <property type="match status" value="1"/>
</dbReference>
<dbReference type="EMBL" id="CP050063">
    <property type="protein sequence ID" value="QIP13747.1"/>
    <property type="molecule type" value="Genomic_DNA"/>
</dbReference>
<dbReference type="SMART" id="SM00953">
    <property type="entry name" value="RES"/>
    <property type="match status" value="1"/>
</dbReference>
<organism evidence="2 3">
    <name type="scientific">Spirosoma aureum</name>
    <dbReference type="NCBI Taxonomy" id="2692134"/>
    <lineage>
        <taxon>Bacteria</taxon>
        <taxon>Pseudomonadati</taxon>
        <taxon>Bacteroidota</taxon>
        <taxon>Cytophagia</taxon>
        <taxon>Cytophagales</taxon>
        <taxon>Cytophagaceae</taxon>
        <taxon>Spirosoma</taxon>
    </lineage>
</organism>
<evidence type="ECO:0000313" key="3">
    <source>
        <dbReference type="Proteomes" id="UP000501802"/>
    </source>
</evidence>
<dbReference type="KEGG" id="spib:G8759_14545"/>